<feature type="signal peptide" evidence="1">
    <location>
        <begin position="1"/>
        <end position="20"/>
    </location>
</feature>
<keyword evidence="1" id="KW-0732">Signal</keyword>
<comment type="caution">
    <text evidence="2">The sequence shown here is derived from an EMBL/GenBank/DDBJ whole genome shotgun (WGS) entry which is preliminary data.</text>
</comment>
<sequence>MRFFPMAVLAFVAVFLKANAHPIGPGVNETVVIPLPGGGNRTMTIPIPRHVISFKTYSSITCGAEAENKVKWHFLGADGIRCLDLSAMTGAHDPWHLPRAISNVSFDPDCRVQLYQDAHCRAGWTHVVTREEAEKCMVNFEGFRAIDIMCNPRHGKKLENADGLCLGTLMIKGLTVLCRDHLFGPYPTSHRLAEL</sequence>
<accession>A0AA40B046</accession>
<dbReference type="Proteomes" id="UP001172102">
    <property type="component" value="Unassembled WGS sequence"/>
</dbReference>
<proteinExistence type="predicted"/>
<gene>
    <name evidence="2" type="ORF">B0H67DRAFT_124815</name>
</gene>
<name>A0AA40B046_9PEZI</name>
<dbReference type="EMBL" id="JAUKUA010000002">
    <property type="protein sequence ID" value="KAK0725234.1"/>
    <property type="molecule type" value="Genomic_DNA"/>
</dbReference>
<evidence type="ECO:0000313" key="3">
    <source>
        <dbReference type="Proteomes" id="UP001172102"/>
    </source>
</evidence>
<evidence type="ECO:0000313" key="2">
    <source>
        <dbReference type="EMBL" id="KAK0725234.1"/>
    </source>
</evidence>
<dbReference type="AlphaFoldDB" id="A0AA40B046"/>
<keyword evidence="3" id="KW-1185">Reference proteome</keyword>
<protein>
    <submittedName>
        <fullName evidence="2">Uncharacterized protein</fullName>
    </submittedName>
</protein>
<evidence type="ECO:0000256" key="1">
    <source>
        <dbReference type="SAM" id="SignalP"/>
    </source>
</evidence>
<organism evidence="2 3">
    <name type="scientific">Lasiosphaeris hirsuta</name>
    <dbReference type="NCBI Taxonomy" id="260670"/>
    <lineage>
        <taxon>Eukaryota</taxon>
        <taxon>Fungi</taxon>
        <taxon>Dikarya</taxon>
        <taxon>Ascomycota</taxon>
        <taxon>Pezizomycotina</taxon>
        <taxon>Sordariomycetes</taxon>
        <taxon>Sordariomycetidae</taxon>
        <taxon>Sordariales</taxon>
        <taxon>Lasiosphaeriaceae</taxon>
        <taxon>Lasiosphaeris</taxon>
    </lineage>
</organism>
<reference evidence="2" key="1">
    <citation type="submission" date="2023-06" db="EMBL/GenBank/DDBJ databases">
        <title>Genome-scale phylogeny and comparative genomics of the fungal order Sordariales.</title>
        <authorList>
            <consortium name="Lawrence Berkeley National Laboratory"/>
            <person name="Hensen N."/>
            <person name="Bonometti L."/>
            <person name="Westerberg I."/>
            <person name="Brannstrom I.O."/>
            <person name="Guillou S."/>
            <person name="Cros-Aarteil S."/>
            <person name="Calhoun S."/>
            <person name="Haridas S."/>
            <person name="Kuo A."/>
            <person name="Mondo S."/>
            <person name="Pangilinan J."/>
            <person name="Riley R."/>
            <person name="Labutti K."/>
            <person name="Andreopoulos B."/>
            <person name="Lipzen A."/>
            <person name="Chen C."/>
            <person name="Yanf M."/>
            <person name="Daum C."/>
            <person name="Ng V."/>
            <person name="Clum A."/>
            <person name="Steindorff A."/>
            <person name="Ohm R."/>
            <person name="Martin F."/>
            <person name="Silar P."/>
            <person name="Natvig D."/>
            <person name="Lalanne C."/>
            <person name="Gautier V."/>
            <person name="Ament-Velasquez S.L."/>
            <person name="Kruys A."/>
            <person name="Hutchinson M.I."/>
            <person name="Powell A.J."/>
            <person name="Barry K."/>
            <person name="Miller A.N."/>
            <person name="Grigoriev I.V."/>
            <person name="Debuchy R."/>
            <person name="Gladieux P."/>
            <person name="Thoren M.H."/>
            <person name="Johannesson H."/>
        </authorList>
    </citation>
    <scope>NUCLEOTIDE SEQUENCE</scope>
    <source>
        <strain evidence="2">SMH4607-1</strain>
    </source>
</reference>
<feature type="chain" id="PRO_5041238735" evidence="1">
    <location>
        <begin position="21"/>
        <end position="195"/>
    </location>
</feature>